<evidence type="ECO:0000313" key="4">
    <source>
        <dbReference type="Proteomes" id="UP000014216"/>
    </source>
</evidence>
<dbReference type="InterPro" id="IPR050902">
    <property type="entry name" value="ABC_Transporter_SBP"/>
</dbReference>
<accession>S0FTA8</accession>
<feature type="transmembrane region" description="Helical" evidence="1">
    <location>
        <begin position="6"/>
        <end position="23"/>
    </location>
</feature>
<proteinExistence type="predicted"/>
<keyword evidence="1" id="KW-0812">Transmembrane</keyword>
<comment type="caution">
    <text evidence="3">The sequence shown here is derived from an EMBL/GenBank/DDBJ whole genome shotgun (WGS) entry which is preliminary data.</text>
</comment>
<gene>
    <name evidence="3" type="primary">fhuD1</name>
    <name evidence="3" type="ORF">Dpo_11c00720</name>
</gene>
<protein>
    <submittedName>
        <fullName evidence="3">ABC-type Fe3+-hydroxamate transport system periplasmic substrate-binding protein FhuD</fullName>
    </submittedName>
</protein>
<name>S0FTA8_9BACT</name>
<evidence type="ECO:0000256" key="1">
    <source>
        <dbReference type="SAM" id="Phobius"/>
    </source>
</evidence>
<keyword evidence="4" id="KW-1185">Reference proteome</keyword>
<dbReference type="AlphaFoldDB" id="S0FTA8"/>
<feature type="domain" description="Fe/B12 periplasmic-binding" evidence="2">
    <location>
        <begin position="57"/>
        <end position="325"/>
    </location>
</feature>
<reference evidence="3 4" key="1">
    <citation type="journal article" date="2013" name="Genome Announc.">
        <title>Draft Genome Sequence of Desulfotignum phosphitoxidans DSM 13687 Strain FiPS-3.</title>
        <authorList>
            <person name="Poehlein A."/>
            <person name="Daniel R."/>
            <person name="Simeonova D.D."/>
        </authorList>
    </citation>
    <scope>NUCLEOTIDE SEQUENCE [LARGE SCALE GENOMIC DNA]</scope>
    <source>
        <strain evidence="3 4">DSM 13687</strain>
    </source>
</reference>
<dbReference type="OrthoDB" id="9775594at2"/>
<evidence type="ECO:0000259" key="2">
    <source>
        <dbReference type="PROSITE" id="PS50983"/>
    </source>
</evidence>
<evidence type="ECO:0000313" key="3">
    <source>
        <dbReference type="EMBL" id="EMS77930.1"/>
    </source>
</evidence>
<organism evidence="3 4">
    <name type="scientific">Desulfotignum phosphitoxidans DSM 13687</name>
    <dbReference type="NCBI Taxonomy" id="1286635"/>
    <lineage>
        <taxon>Bacteria</taxon>
        <taxon>Pseudomonadati</taxon>
        <taxon>Thermodesulfobacteriota</taxon>
        <taxon>Desulfobacteria</taxon>
        <taxon>Desulfobacterales</taxon>
        <taxon>Desulfobacteraceae</taxon>
        <taxon>Desulfotignum</taxon>
    </lineage>
</organism>
<dbReference type="PANTHER" id="PTHR30535:SF34">
    <property type="entry name" value="MOLYBDATE-BINDING PROTEIN MOLA"/>
    <property type="match status" value="1"/>
</dbReference>
<dbReference type="Pfam" id="PF01497">
    <property type="entry name" value="Peripla_BP_2"/>
    <property type="match status" value="1"/>
</dbReference>
<dbReference type="PROSITE" id="PS50983">
    <property type="entry name" value="FE_B12_PBP"/>
    <property type="match status" value="1"/>
</dbReference>
<dbReference type="Proteomes" id="UP000014216">
    <property type="component" value="Unassembled WGS sequence"/>
</dbReference>
<dbReference type="PANTHER" id="PTHR30535">
    <property type="entry name" value="VITAMIN B12-BINDING PROTEIN"/>
    <property type="match status" value="1"/>
</dbReference>
<dbReference type="Gene3D" id="1.20.58.2180">
    <property type="match status" value="1"/>
</dbReference>
<dbReference type="EMBL" id="APJX01000011">
    <property type="protein sequence ID" value="EMS77930.1"/>
    <property type="molecule type" value="Genomic_DNA"/>
</dbReference>
<dbReference type="RefSeq" id="WP_006968075.1">
    <property type="nucleotide sequence ID" value="NZ_APJX01000011.1"/>
</dbReference>
<dbReference type="SUPFAM" id="SSF53807">
    <property type="entry name" value="Helical backbone' metal receptor"/>
    <property type="match status" value="1"/>
</dbReference>
<sequence>MTIKKLLWPVVCVVCLIFLFSIYTTGQKKKQTPVQGNTRTITDMKGRTFEVADPLERIALLGGPTGQIAFILGVEDQLCAVTKTLKMSELVKTFFPEISDLPGPRSTSGSINIEELIKSDPDIAIAGDIDGGIVLEKTRIPVAFLEDSMGEGMKDIKKEVRFYGYVFNTPDRAERYVAYLERFTALVLERTLDIPEHQRKKVFQGYNPSHLVTLGGDTFMQERIEIAGCLNAAESVTTIGQRTGLHSGLGEVSMEQVLAWNPDILVINYGTPDDVYADPQWQQIRAVTNRQVYPQPAGVFIFNRPTAESAAVFPLWLAGIAYPEKFSDVCIPCLVKEFYKEVFDFDLTDFQVTQVLDGTYETRIMKGARH</sequence>
<dbReference type="Gene3D" id="3.40.50.1980">
    <property type="entry name" value="Nitrogenase molybdenum iron protein domain"/>
    <property type="match status" value="2"/>
</dbReference>
<dbReference type="InterPro" id="IPR002491">
    <property type="entry name" value="ABC_transptr_periplasmic_BD"/>
</dbReference>
<keyword evidence="1" id="KW-1133">Transmembrane helix</keyword>
<keyword evidence="1" id="KW-0472">Membrane</keyword>